<name>A0A6C0P352_9BACL</name>
<dbReference type="PANTHER" id="PTHR40260">
    <property type="entry name" value="BLR8190 PROTEIN"/>
    <property type="match status" value="1"/>
</dbReference>
<organism evidence="2 3">
    <name type="scientific">Paenibacillus rhizovicinus</name>
    <dbReference type="NCBI Taxonomy" id="2704463"/>
    <lineage>
        <taxon>Bacteria</taxon>
        <taxon>Bacillati</taxon>
        <taxon>Bacillota</taxon>
        <taxon>Bacilli</taxon>
        <taxon>Bacillales</taxon>
        <taxon>Paenibacillaceae</taxon>
        <taxon>Paenibacillus</taxon>
    </lineage>
</organism>
<keyword evidence="3" id="KW-1185">Reference proteome</keyword>
<sequence>MVRFLVLYTEPNDIEAFERYYNEVHIPLARKLPGLRRYSISRNIAPIRGGAAYYLVAELQWDSMEDIRQAFQSPEGKASAEDAANLERLNPGMHSMIYELEEIV</sequence>
<dbReference type="GO" id="GO:0016491">
    <property type="term" value="F:oxidoreductase activity"/>
    <property type="evidence" value="ECO:0007669"/>
    <property type="project" value="InterPro"/>
</dbReference>
<dbReference type="KEGG" id="prz:GZH47_19470"/>
<reference evidence="2 3" key="1">
    <citation type="submission" date="2020-02" db="EMBL/GenBank/DDBJ databases">
        <title>Paenibacillus sp. nov., isolated from rhizosphere soil of tomato.</title>
        <authorList>
            <person name="Weon H.-Y."/>
            <person name="Lee S.A."/>
        </authorList>
    </citation>
    <scope>NUCLEOTIDE SEQUENCE [LARGE SCALE GENOMIC DNA]</scope>
    <source>
        <strain evidence="2 3">14171R-81</strain>
    </source>
</reference>
<dbReference type="AlphaFoldDB" id="A0A6C0P352"/>
<evidence type="ECO:0000313" key="2">
    <source>
        <dbReference type="EMBL" id="QHW32771.1"/>
    </source>
</evidence>
<dbReference type="Gene3D" id="3.30.70.100">
    <property type="match status" value="1"/>
</dbReference>
<dbReference type="Proteomes" id="UP000479114">
    <property type="component" value="Chromosome"/>
</dbReference>
<gene>
    <name evidence="2" type="ORF">GZH47_19470</name>
</gene>
<dbReference type="Pfam" id="PF07110">
    <property type="entry name" value="EthD"/>
    <property type="match status" value="1"/>
</dbReference>
<accession>A0A6C0P352</accession>
<dbReference type="NCBIfam" id="TIGR02118">
    <property type="entry name" value="EthD family reductase"/>
    <property type="match status" value="1"/>
</dbReference>
<evidence type="ECO:0000259" key="1">
    <source>
        <dbReference type="Pfam" id="PF07110"/>
    </source>
</evidence>
<protein>
    <submittedName>
        <fullName evidence="2">EthD family reductase</fullName>
    </submittedName>
</protein>
<proteinExistence type="predicted"/>
<dbReference type="PANTHER" id="PTHR40260:SF2">
    <property type="entry name" value="BLR8190 PROTEIN"/>
    <property type="match status" value="1"/>
</dbReference>
<dbReference type="RefSeq" id="WP_162642610.1">
    <property type="nucleotide sequence ID" value="NZ_CP048286.1"/>
</dbReference>
<dbReference type="InterPro" id="IPR011008">
    <property type="entry name" value="Dimeric_a/b-barrel"/>
</dbReference>
<feature type="domain" description="EthD" evidence="1">
    <location>
        <begin position="15"/>
        <end position="85"/>
    </location>
</feature>
<dbReference type="EMBL" id="CP048286">
    <property type="protein sequence ID" value="QHW32771.1"/>
    <property type="molecule type" value="Genomic_DNA"/>
</dbReference>
<evidence type="ECO:0000313" key="3">
    <source>
        <dbReference type="Proteomes" id="UP000479114"/>
    </source>
</evidence>
<dbReference type="InterPro" id="IPR009799">
    <property type="entry name" value="EthD_dom"/>
</dbReference>
<dbReference type="SUPFAM" id="SSF54909">
    <property type="entry name" value="Dimeric alpha+beta barrel"/>
    <property type="match status" value="1"/>
</dbReference>